<dbReference type="SUPFAM" id="SSF46894">
    <property type="entry name" value="C-terminal effector domain of the bipartite response regulators"/>
    <property type="match status" value="1"/>
</dbReference>
<keyword evidence="1" id="KW-0805">Transcription regulation</keyword>
<keyword evidence="6" id="KW-1185">Reference proteome</keyword>
<accession>A0ABX8MPJ6</accession>
<protein>
    <submittedName>
        <fullName evidence="5">LuxR C-terminal-related transcriptional regulator</fullName>
    </submittedName>
</protein>
<dbReference type="PRINTS" id="PR00038">
    <property type="entry name" value="HTHLUXR"/>
</dbReference>
<evidence type="ECO:0000256" key="3">
    <source>
        <dbReference type="ARBA" id="ARBA00023163"/>
    </source>
</evidence>
<reference evidence="5" key="1">
    <citation type="submission" date="2021-06" db="EMBL/GenBank/DDBJ databases">
        <title>Updating the genus Pseudomonas: Description of 43 new species and partition of the Pseudomonas putida group.</title>
        <authorList>
            <person name="Girard L."/>
            <person name="Lood C."/>
            <person name="Vandamme P."/>
            <person name="Rokni-Zadeh H."/>
            <person name="van Noort V."/>
            <person name="Hofte M."/>
            <person name="Lavigne R."/>
            <person name="De Mot R."/>
        </authorList>
    </citation>
    <scope>NUCLEOTIDE SEQUENCE</scope>
    <source>
        <strain evidence="5">CMR12a</strain>
    </source>
</reference>
<evidence type="ECO:0000256" key="1">
    <source>
        <dbReference type="ARBA" id="ARBA00023015"/>
    </source>
</evidence>
<dbReference type="PROSITE" id="PS50043">
    <property type="entry name" value="HTH_LUXR_2"/>
    <property type="match status" value="1"/>
</dbReference>
<keyword evidence="3" id="KW-0804">Transcription</keyword>
<dbReference type="PANTHER" id="PTHR44688:SF16">
    <property type="entry name" value="DNA-BINDING TRANSCRIPTIONAL ACTIVATOR DEVR_DOSR"/>
    <property type="match status" value="1"/>
</dbReference>
<dbReference type="InterPro" id="IPR036388">
    <property type="entry name" value="WH-like_DNA-bd_sf"/>
</dbReference>
<evidence type="ECO:0000259" key="4">
    <source>
        <dbReference type="PROSITE" id="PS50043"/>
    </source>
</evidence>
<organism evidence="5 6">
    <name type="scientific">Pseudomonas sessilinigenes</name>
    <dbReference type="NCBI Taxonomy" id="658629"/>
    <lineage>
        <taxon>Bacteria</taxon>
        <taxon>Pseudomonadati</taxon>
        <taxon>Pseudomonadota</taxon>
        <taxon>Gammaproteobacteria</taxon>
        <taxon>Pseudomonadales</taxon>
        <taxon>Pseudomonadaceae</taxon>
        <taxon>Pseudomonas</taxon>
    </lineage>
</organism>
<dbReference type="Gene3D" id="1.10.10.10">
    <property type="entry name" value="Winged helix-like DNA-binding domain superfamily/Winged helix DNA-binding domain"/>
    <property type="match status" value="1"/>
</dbReference>
<dbReference type="Pfam" id="PF00196">
    <property type="entry name" value="GerE"/>
    <property type="match status" value="1"/>
</dbReference>
<dbReference type="InterPro" id="IPR016032">
    <property type="entry name" value="Sig_transdc_resp-reg_C-effctor"/>
</dbReference>
<dbReference type="EMBL" id="CP077074">
    <property type="protein sequence ID" value="QXH41137.1"/>
    <property type="molecule type" value="Genomic_DNA"/>
</dbReference>
<dbReference type="PROSITE" id="PS00622">
    <property type="entry name" value="HTH_LUXR_1"/>
    <property type="match status" value="1"/>
</dbReference>
<dbReference type="RefSeq" id="WP_124345520.1">
    <property type="nucleotide sequence ID" value="NZ_CP027706.1"/>
</dbReference>
<sequence>MQYDELKAWTQAITQVLGQNPGPAQLLATSQWLQRLCQVDHFVLFIYQGNYRPLSLFDTFTAHKRQYFVDDYQTGPYLLDPLYLACSNQLHQGLHSLKELAPDHFYLSEYFLSYYHRLGLTEEIAFFVDLDDSSTGVLSLMRSSEHSDFNDQERQLLECAEQVVRLVVRSAWSQHRLSNPRPALEMDHAIRQAFERFGEGLLTLRECEIARLLLRGHSNDSIAQQLFISSGTVKIHRKNLYTKLEIGSQSELLGLFLDKLTAC</sequence>
<dbReference type="Proteomes" id="UP000693952">
    <property type="component" value="Chromosome"/>
</dbReference>
<evidence type="ECO:0000313" key="6">
    <source>
        <dbReference type="Proteomes" id="UP000693952"/>
    </source>
</evidence>
<gene>
    <name evidence="5" type="ORF">KSS89_02635</name>
</gene>
<dbReference type="InterPro" id="IPR000792">
    <property type="entry name" value="Tscrpt_reg_LuxR_C"/>
</dbReference>
<dbReference type="CDD" id="cd06170">
    <property type="entry name" value="LuxR_C_like"/>
    <property type="match status" value="1"/>
</dbReference>
<dbReference type="PANTHER" id="PTHR44688">
    <property type="entry name" value="DNA-BINDING TRANSCRIPTIONAL ACTIVATOR DEVR_DOSR"/>
    <property type="match status" value="1"/>
</dbReference>
<proteinExistence type="predicted"/>
<evidence type="ECO:0000313" key="5">
    <source>
        <dbReference type="EMBL" id="QXH41137.1"/>
    </source>
</evidence>
<keyword evidence="2" id="KW-0238">DNA-binding</keyword>
<name>A0ABX8MPJ6_9PSED</name>
<evidence type="ECO:0000256" key="2">
    <source>
        <dbReference type="ARBA" id="ARBA00023125"/>
    </source>
</evidence>
<feature type="domain" description="HTH luxR-type" evidence="4">
    <location>
        <begin position="195"/>
        <end position="260"/>
    </location>
</feature>
<dbReference type="SMART" id="SM00421">
    <property type="entry name" value="HTH_LUXR"/>
    <property type="match status" value="1"/>
</dbReference>